<name>A0AAN4YTN6_ASPOZ</name>
<feature type="region of interest" description="Disordered" evidence="1">
    <location>
        <begin position="16"/>
        <end position="38"/>
    </location>
</feature>
<protein>
    <submittedName>
        <fullName evidence="2">Unnamed protein product</fullName>
    </submittedName>
</protein>
<organism evidence="2 3">
    <name type="scientific">Aspergillus oryzae</name>
    <name type="common">Yellow koji mold</name>
    <dbReference type="NCBI Taxonomy" id="5062"/>
    <lineage>
        <taxon>Eukaryota</taxon>
        <taxon>Fungi</taxon>
        <taxon>Dikarya</taxon>
        <taxon>Ascomycota</taxon>
        <taxon>Pezizomycotina</taxon>
        <taxon>Eurotiomycetes</taxon>
        <taxon>Eurotiomycetidae</taxon>
        <taxon>Eurotiales</taxon>
        <taxon>Aspergillaceae</taxon>
        <taxon>Aspergillus</taxon>
        <taxon>Aspergillus subgen. Circumdati</taxon>
    </lineage>
</organism>
<evidence type="ECO:0000256" key="1">
    <source>
        <dbReference type="SAM" id="MobiDB-lite"/>
    </source>
</evidence>
<comment type="caution">
    <text evidence="2">The sequence shown here is derived from an EMBL/GenBank/DDBJ whole genome shotgun (WGS) entry which is preliminary data.</text>
</comment>
<dbReference type="AlphaFoldDB" id="A0AAN4YTN6"/>
<evidence type="ECO:0000313" key="2">
    <source>
        <dbReference type="EMBL" id="GMG37174.1"/>
    </source>
</evidence>
<accession>A0AAN4YTN6</accession>
<gene>
    <name evidence="2" type="ORF">Aory04_001208600</name>
</gene>
<proteinExistence type="predicted"/>
<reference evidence="2" key="1">
    <citation type="submission" date="2023-04" db="EMBL/GenBank/DDBJ databases">
        <title>Aspergillus oryzae NBRC 4228.</title>
        <authorList>
            <person name="Ichikawa N."/>
            <person name="Sato H."/>
            <person name="Tonouchi N."/>
        </authorList>
    </citation>
    <scope>NUCLEOTIDE SEQUENCE</scope>
    <source>
        <strain evidence="2">NBRC 4228</strain>
    </source>
</reference>
<evidence type="ECO:0000313" key="3">
    <source>
        <dbReference type="Proteomes" id="UP001165205"/>
    </source>
</evidence>
<sequence length="75" mass="8536">MCYDTEKAFQEVVERGEPVHPGPPEVDQSLVRDNNSAEGYDKYKETRYEKGGEEFVGCKGGDELAEPHIEHLEEH</sequence>
<dbReference type="Proteomes" id="UP001165205">
    <property type="component" value="Unassembled WGS sequence"/>
</dbReference>
<dbReference type="EMBL" id="BSYA01000227">
    <property type="protein sequence ID" value="GMG37174.1"/>
    <property type="molecule type" value="Genomic_DNA"/>
</dbReference>